<dbReference type="InterPro" id="IPR048279">
    <property type="entry name" value="MdtK-like"/>
</dbReference>
<dbReference type="GO" id="GO:0005886">
    <property type="term" value="C:plasma membrane"/>
    <property type="evidence" value="ECO:0007669"/>
    <property type="project" value="UniProtKB-SubCell"/>
</dbReference>
<keyword evidence="5" id="KW-1003">Cell membrane</keyword>
<comment type="similarity">
    <text evidence="2">Belongs to the multi antimicrobial extrusion (MATE) (TC 2.A.66.1) family. MepA subfamily.</text>
</comment>
<feature type="transmembrane region" description="Helical" evidence="10">
    <location>
        <begin position="409"/>
        <end position="431"/>
    </location>
</feature>
<comment type="subcellular location">
    <subcellularLocation>
        <location evidence="1">Cell membrane</location>
        <topology evidence="1">Multi-pass membrane protein</topology>
    </subcellularLocation>
</comment>
<dbReference type="PANTHER" id="PTHR43823:SF3">
    <property type="entry name" value="MULTIDRUG EXPORT PROTEIN MEPA"/>
    <property type="match status" value="1"/>
</dbReference>
<keyword evidence="7 10" id="KW-1133">Transmembrane helix</keyword>
<dbReference type="CDD" id="cd13143">
    <property type="entry name" value="MATE_MepA_like"/>
    <property type="match status" value="1"/>
</dbReference>
<feature type="transmembrane region" description="Helical" evidence="10">
    <location>
        <begin position="155"/>
        <end position="173"/>
    </location>
</feature>
<dbReference type="InterPro" id="IPR045070">
    <property type="entry name" value="MATE_MepA-like"/>
</dbReference>
<dbReference type="PIRSF" id="PIRSF006603">
    <property type="entry name" value="DinF"/>
    <property type="match status" value="1"/>
</dbReference>
<evidence type="ECO:0000256" key="5">
    <source>
        <dbReference type="ARBA" id="ARBA00022475"/>
    </source>
</evidence>
<dbReference type="AlphaFoldDB" id="A0A8J6IV85"/>
<dbReference type="GO" id="GO:0042910">
    <property type="term" value="F:xenobiotic transmembrane transporter activity"/>
    <property type="evidence" value="ECO:0007669"/>
    <property type="project" value="InterPro"/>
</dbReference>
<dbReference type="Pfam" id="PF01554">
    <property type="entry name" value="MatE"/>
    <property type="match status" value="2"/>
</dbReference>
<evidence type="ECO:0000256" key="6">
    <source>
        <dbReference type="ARBA" id="ARBA00022692"/>
    </source>
</evidence>
<dbReference type="GO" id="GO:0046677">
    <property type="term" value="P:response to antibiotic"/>
    <property type="evidence" value="ECO:0007669"/>
    <property type="project" value="UniProtKB-KW"/>
</dbReference>
<reference evidence="11" key="1">
    <citation type="submission" date="2020-08" db="EMBL/GenBank/DDBJ databases">
        <title>Genome public.</title>
        <authorList>
            <person name="Liu C."/>
            <person name="Sun Q."/>
        </authorList>
    </citation>
    <scope>NUCLEOTIDE SEQUENCE</scope>
    <source>
        <strain evidence="11">BX5</strain>
    </source>
</reference>
<feature type="transmembrane region" description="Helical" evidence="10">
    <location>
        <begin position="338"/>
        <end position="361"/>
    </location>
</feature>
<comment type="caution">
    <text evidence="11">The sequence shown here is derived from an EMBL/GenBank/DDBJ whole genome shotgun (WGS) entry which is preliminary data.</text>
</comment>
<evidence type="ECO:0000256" key="2">
    <source>
        <dbReference type="ARBA" id="ARBA00008417"/>
    </source>
</evidence>
<keyword evidence="4" id="KW-0813">Transport</keyword>
<feature type="transmembrane region" description="Helical" evidence="10">
    <location>
        <begin position="113"/>
        <end position="135"/>
    </location>
</feature>
<keyword evidence="8 10" id="KW-0472">Membrane</keyword>
<feature type="transmembrane region" description="Helical" evidence="10">
    <location>
        <begin position="185"/>
        <end position="208"/>
    </location>
</feature>
<keyword evidence="12" id="KW-1185">Reference proteome</keyword>
<organism evidence="11 12">
    <name type="scientific">Flintibacter faecis</name>
    <dbReference type="NCBI Taxonomy" id="2763047"/>
    <lineage>
        <taxon>Bacteria</taxon>
        <taxon>Bacillati</taxon>
        <taxon>Bacillota</taxon>
        <taxon>Clostridia</taxon>
        <taxon>Eubacteriales</taxon>
        <taxon>Flintibacter</taxon>
    </lineage>
</organism>
<name>A0A8J6IV85_9FIRM</name>
<evidence type="ECO:0000256" key="3">
    <source>
        <dbReference type="ARBA" id="ARBA00022106"/>
    </source>
</evidence>
<dbReference type="InterPro" id="IPR051327">
    <property type="entry name" value="MATE_MepA_subfamily"/>
</dbReference>
<sequence>MRVKLYVIKRKTKEAARVGENRSDFSKGSISKNILSLALPMTAAQLVNVLYSVVDRIYLGRLPGSSHLALTGLGVTIPIVSIIMGFANLCGTGGGPIFSICRGQGDREEAEGVMGNSFSLLLILGAICTAFFLIFKRPILYLFGASDATFPYADDYMTIYLMGTLFVMISLGMNPFVNAQGFGSVGMMTVVLGAAVNIVLDPIFIFLLDMGVKGAALATVISQGISAAWVLKFLTGRRALLTLKLGCLPLQARRVKRIVALGLSGFFMNMTNSLVQIVCNATLQSYGGDLYVGVMTIINSLREVFFMPVHGLSNGSQPVMGFNYGAGLYSRVRKSIRFSCGLTVAYAAAFWAAAMVLPELMIRVFNSEPEVIAAGVPALRVYFALFIPMSLQSAGQSVFVALGRSKQAVFFYLLRKAIINAPLTVILPIWMGTMGVFYAEAASQLVGGLACFATMYFTLYRPLGRLKDGEKLPRHL</sequence>
<dbReference type="PANTHER" id="PTHR43823">
    <property type="entry name" value="SPORULATION PROTEIN YKVU"/>
    <property type="match status" value="1"/>
</dbReference>
<feature type="transmembrane region" description="Helical" evidence="10">
    <location>
        <begin position="214"/>
        <end position="234"/>
    </location>
</feature>
<feature type="transmembrane region" description="Helical" evidence="10">
    <location>
        <begin position="381"/>
        <end position="402"/>
    </location>
</feature>
<proteinExistence type="inferred from homology"/>
<feature type="transmembrane region" description="Helical" evidence="10">
    <location>
        <begin position="34"/>
        <end position="54"/>
    </location>
</feature>
<gene>
    <name evidence="11" type="ORF">H8S55_00260</name>
</gene>
<feature type="transmembrane region" description="Helical" evidence="10">
    <location>
        <begin position="74"/>
        <end position="101"/>
    </location>
</feature>
<evidence type="ECO:0000256" key="8">
    <source>
        <dbReference type="ARBA" id="ARBA00023136"/>
    </source>
</evidence>
<evidence type="ECO:0000256" key="9">
    <source>
        <dbReference type="ARBA" id="ARBA00023251"/>
    </source>
</evidence>
<dbReference type="NCBIfam" id="TIGR00797">
    <property type="entry name" value="matE"/>
    <property type="match status" value="1"/>
</dbReference>
<protein>
    <recommendedName>
        <fullName evidence="3">Multidrug export protein MepA</fullName>
    </recommendedName>
</protein>
<evidence type="ECO:0000256" key="1">
    <source>
        <dbReference type="ARBA" id="ARBA00004651"/>
    </source>
</evidence>
<keyword evidence="6 10" id="KW-0812">Transmembrane</keyword>
<evidence type="ECO:0000256" key="7">
    <source>
        <dbReference type="ARBA" id="ARBA00022989"/>
    </source>
</evidence>
<evidence type="ECO:0000256" key="4">
    <source>
        <dbReference type="ARBA" id="ARBA00022448"/>
    </source>
</evidence>
<evidence type="ECO:0000313" key="12">
    <source>
        <dbReference type="Proteomes" id="UP000602260"/>
    </source>
</evidence>
<dbReference type="InterPro" id="IPR002528">
    <property type="entry name" value="MATE_fam"/>
</dbReference>
<keyword evidence="9" id="KW-0046">Antibiotic resistance</keyword>
<feature type="transmembrane region" description="Helical" evidence="10">
    <location>
        <begin position="437"/>
        <end position="459"/>
    </location>
</feature>
<dbReference type="EMBL" id="JACOPN010000001">
    <property type="protein sequence ID" value="MBC5715774.1"/>
    <property type="molecule type" value="Genomic_DNA"/>
</dbReference>
<accession>A0A8J6IV85</accession>
<dbReference type="Proteomes" id="UP000602260">
    <property type="component" value="Unassembled WGS sequence"/>
</dbReference>
<dbReference type="GO" id="GO:0015297">
    <property type="term" value="F:antiporter activity"/>
    <property type="evidence" value="ECO:0007669"/>
    <property type="project" value="InterPro"/>
</dbReference>
<evidence type="ECO:0000313" key="11">
    <source>
        <dbReference type="EMBL" id="MBC5715774.1"/>
    </source>
</evidence>
<evidence type="ECO:0000256" key="10">
    <source>
        <dbReference type="SAM" id="Phobius"/>
    </source>
</evidence>